<evidence type="ECO:0000313" key="1">
    <source>
        <dbReference type="EMBL" id="MBO9203240.1"/>
    </source>
</evidence>
<protein>
    <submittedName>
        <fullName evidence="1">Uncharacterized protein</fullName>
    </submittedName>
</protein>
<evidence type="ECO:0000313" key="2">
    <source>
        <dbReference type="Proteomes" id="UP000677244"/>
    </source>
</evidence>
<comment type="caution">
    <text evidence="1">The sequence shown here is derived from an EMBL/GenBank/DDBJ whole genome shotgun (WGS) entry which is preliminary data.</text>
</comment>
<dbReference type="Proteomes" id="UP000677244">
    <property type="component" value="Unassembled WGS sequence"/>
</dbReference>
<accession>A0ABS3YZ89</accession>
<gene>
    <name evidence="1" type="ORF">J7I42_23320</name>
</gene>
<dbReference type="RefSeq" id="WP_209141291.1">
    <property type="nucleotide sequence ID" value="NZ_JAGHKO010000005.1"/>
</dbReference>
<organism evidence="1 2">
    <name type="scientific">Niastella soli</name>
    <dbReference type="NCBI Taxonomy" id="2821487"/>
    <lineage>
        <taxon>Bacteria</taxon>
        <taxon>Pseudomonadati</taxon>
        <taxon>Bacteroidota</taxon>
        <taxon>Chitinophagia</taxon>
        <taxon>Chitinophagales</taxon>
        <taxon>Chitinophagaceae</taxon>
        <taxon>Niastella</taxon>
    </lineage>
</organism>
<proteinExistence type="predicted"/>
<sequence length="129" mass="14640">MQYSIKRYDLRKNLVATGLLTITSEGQTTHLKYTDSEVNESVSELYHPISALESLRRVLENKHESIIGCTGCRIDSAYRATGGYGTYIIVYGKPASERASIFQPTDEIEKLCTVEEHKSSYKKWLESLK</sequence>
<reference evidence="1 2" key="1">
    <citation type="submission" date="2021-03" db="EMBL/GenBank/DDBJ databases">
        <title>Assistant Professor.</title>
        <authorList>
            <person name="Huq M.A."/>
        </authorList>
    </citation>
    <scope>NUCLEOTIDE SEQUENCE [LARGE SCALE GENOMIC DNA]</scope>
    <source>
        <strain evidence="1 2">MAH-29</strain>
    </source>
</reference>
<name>A0ABS3YZ89_9BACT</name>
<dbReference type="EMBL" id="JAGHKO010000005">
    <property type="protein sequence ID" value="MBO9203240.1"/>
    <property type="molecule type" value="Genomic_DNA"/>
</dbReference>
<keyword evidence="2" id="KW-1185">Reference proteome</keyword>